<dbReference type="AlphaFoldDB" id="A0A140GRV9"/>
<evidence type="ECO:0008006" key="3">
    <source>
        <dbReference type="Google" id="ProtNLM"/>
    </source>
</evidence>
<dbReference type="RefSeq" id="WP_061429853.1">
    <property type="nucleotide sequence ID" value="NZ_CATNZX010000014.1"/>
</dbReference>
<name>A0A140GRV9_CLOPF</name>
<proteinExistence type="predicted"/>
<keyword evidence="1" id="KW-0614">Plasmid</keyword>
<organism evidence="1 2">
    <name type="scientific">Clostridium perfringens</name>
    <dbReference type="NCBI Taxonomy" id="1502"/>
    <lineage>
        <taxon>Bacteria</taxon>
        <taxon>Bacillati</taxon>
        <taxon>Bacillota</taxon>
        <taxon>Clostridia</taxon>
        <taxon>Eubacteriales</taxon>
        <taxon>Clostridiaceae</taxon>
        <taxon>Clostridium</taxon>
    </lineage>
</organism>
<dbReference type="PATRIC" id="fig|1502.177.peg.3562"/>
<evidence type="ECO:0000313" key="1">
    <source>
        <dbReference type="EMBL" id="AMN31268.1"/>
    </source>
</evidence>
<dbReference type="Proteomes" id="UP000070260">
    <property type="component" value="Plasmid pJFP838A"/>
</dbReference>
<protein>
    <recommendedName>
        <fullName evidence="3">N-acetyltransferase domain-containing protein</fullName>
    </recommendedName>
</protein>
<geneLocation type="plasmid" evidence="1 2">
    <name>pJFP838A</name>
</geneLocation>
<reference evidence="1 2" key="1">
    <citation type="journal article" date="2016" name="PLoS ONE">
        <title>Plasmid Characterization and Chromosome Analysis of Two netF+ Clostridium perfringens Isolates Associated with Foal and Canine Necrotizing Enteritis.</title>
        <authorList>
            <person name="Mehdizadeh Gohari I."/>
            <person name="Kropinski A.M."/>
            <person name="Weese S.J."/>
            <person name="Parreira V.R."/>
            <person name="Whitehead A.E."/>
            <person name="Boerlin P."/>
            <person name="Prescott J.F."/>
        </authorList>
    </citation>
    <scope>NUCLEOTIDE SEQUENCE [LARGE SCALE GENOMIC DNA]</scope>
    <source>
        <strain evidence="1 2">JP838</strain>
        <plasmid evidence="2">Plasmid pJFP838A</plasmid>
    </source>
</reference>
<accession>A0A140GRV9</accession>
<sequence length="136" mass="15684">MFKTIKEAKDYCIEMGANPSKSIFIKRLDNYIGFVEIDNDEYEGEILDGDCFISFMCAFENHIKASNLDAIHEPLRLGNGKYLLKELIKIKPDIKRILGTTSKETMLFWEGVGAKILDKTWTESFNFVLYTNDLKI</sequence>
<gene>
    <name evidence="1" type="ORF">JFP838_pA0352</name>
</gene>
<evidence type="ECO:0000313" key="2">
    <source>
        <dbReference type="Proteomes" id="UP000070260"/>
    </source>
</evidence>
<dbReference type="EMBL" id="CP013615">
    <property type="protein sequence ID" value="AMN31268.1"/>
    <property type="molecule type" value="Genomic_DNA"/>
</dbReference>